<proteinExistence type="predicted"/>
<dbReference type="InterPro" id="IPR010872">
    <property type="entry name" value="MDMPI_C-term_domain"/>
</dbReference>
<dbReference type="RefSeq" id="WP_329395341.1">
    <property type="nucleotide sequence ID" value="NZ_CP109019.1"/>
</dbReference>
<evidence type="ECO:0000259" key="1">
    <source>
        <dbReference type="Pfam" id="PF07398"/>
    </source>
</evidence>
<accession>A0ABZ1XCG0</accession>
<dbReference type="Pfam" id="PF07398">
    <property type="entry name" value="MDMPI_C"/>
    <property type="match status" value="1"/>
</dbReference>
<dbReference type="Proteomes" id="UP001432060">
    <property type="component" value="Chromosome"/>
</dbReference>
<dbReference type="EMBL" id="CP109019">
    <property type="protein sequence ID" value="WUT81198.1"/>
    <property type="molecule type" value="Genomic_DNA"/>
</dbReference>
<reference evidence="2" key="1">
    <citation type="submission" date="2022-10" db="EMBL/GenBank/DDBJ databases">
        <title>The complete genomes of actinobacterial strains from the NBC collection.</title>
        <authorList>
            <person name="Joergensen T.S."/>
            <person name="Alvarez Arevalo M."/>
            <person name="Sterndorff E.B."/>
            <person name="Faurdal D."/>
            <person name="Vuksanovic O."/>
            <person name="Mourched A.-S."/>
            <person name="Charusanti P."/>
            <person name="Shaw S."/>
            <person name="Blin K."/>
            <person name="Weber T."/>
        </authorList>
    </citation>
    <scope>NUCLEOTIDE SEQUENCE</scope>
    <source>
        <strain evidence="2">NBC_00668</strain>
    </source>
</reference>
<sequence length="101" mass="11093">MTQLLELLSAPVMATLKPTVASLRGVGSIGLRAREEPIEGWVVTRTPTGVSWRRGPGAADVTVTGPMQDLLLVLMRRLPPERLTIDGDRRLFDHWLAHSAL</sequence>
<protein>
    <recommendedName>
        <fullName evidence="1">MDMPI C-terminal domain-containing protein</fullName>
    </recommendedName>
</protein>
<feature type="domain" description="MDMPI C-terminal" evidence="1">
    <location>
        <begin position="40"/>
        <end position="93"/>
    </location>
</feature>
<name>A0ABZ1XCG0_9ACTN</name>
<keyword evidence="3" id="KW-1185">Reference proteome</keyword>
<evidence type="ECO:0000313" key="3">
    <source>
        <dbReference type="Proteomes" id="UP001432060"/>
    </source>
</evidence>
<organism evidence="2 3">
    <name type="scientific">Streptomyces melanogenes</name>
    <dbReference type="NCBI Taxonomy" id="67326"/>
    <lineage>
        <taxon>Bacteria</taxon>
        <taxon>Bacillati</taxon>
        <taxon>Actinomycetota</taxon>
        <taxon>Actinomycetes</taxon>
        <taxon>Kitasatosporales</taxon>
        <taxon>Streptomycetaceae</taxon>
        <taxon>Streptomyces</taxon>
    </lineage>
</organism>
<evidence type="ECO:0000313" key="2">
    <source>
        <dbReference type="EMBL" id="WUT81198.1"/>
    </source>
</evidence>
<gene>
    <name evidence="2" type="ORF">OG515_02825</name>
</gene>